<comment type="caution">
    <text evidence="2">The sequence shown here is derived from an EMBL/GenBank/DDBJ whole genome shotgun (WGS) entry which is preliminary data.</text>
</comment>
<dbReference type="PANTHER" id="PTHR13696">
    <property type="entry name" value="P-LOOP CONTAINING NUCLEOSIDE TRIPHOSPHATE HYDROLASE"/>
    <property type="match status" value="1"/>
</dbReference>
<dbReference type="EMBL" id="CAFB01000069">
    <property type="protein sequence ID" value="CCD30187.1"/>
    <property type="molecule type" value="Genomic_DNA"/>
</dbReference>
<dbReference type="AlphaFoldDB" id="G2JBN3"/>
<gene>
    <name evidence="2" type="primary">parA</name>
    <name evidence="2" type="ORF">CAGGBEG34_40034</name>
</gene>
<accession>G2JBN3</accession>
<dbReference type="eggNOG" id="COG1192">
    <property type="taxonomic scope" value="Bacteria"/>
</dbReference>
<dbReference type="SUPFAM" id="SSF52540">
    <property type="entry name" value="P-loop containing nucleoside triphosphate hydrolases"/>
    <property type="match status" value="1"/>
</dbReference>
<name>G2JBN3_9BURK</name>
<dbReference type="CDD" id="cd02042">
    <property type="entry name" value="ParAB_family"/>
    <property type="match status" value="1"/>
</dbReference>
<dbReference type="OrthoDB" id="5288747at2"/>
<dbReference type="STRING" id="1070319.CAGGBEG34_40034"/>
<dbReference type="Proteomes" id="UP000054051">
    <property type="component" value="Unassembled WGS sequence"/>
</dbReference>
<dbReference type="PANTHER" id="PTHR13696:SF99">
    <property type="entry name" value="COBYRINIC ACID AC-DIAMIDE SYNTHASE"/>
    <property type="match status" value="1"/>
</dbReference>
<evidence type="ECO:0000259" key="1">
    <source>
        <dbReference type="Pfam" id="PF13614"/>
    </source>
</evidence>
<dbReference type="RefSeq" id="WP_006683245.1">
    <property type="nucleotide sequence ID" value="NZ_CAFB01000069.1"/>
</dbReference>
<protein>
    <submittedName>
        <fullName evidence="2">Partitioning protein parA</fullName>
    </submittedName>
</protein>
<sequence>MPKSDLTYKPKVAARLLDLSTSQLNRLANEAEIEVRTIAQGSIQVRAYTPNNLFDIAAYRQQKSKGSVSQKVIVIYTPKGGVGKTTLTSNMGCIFGLMGFQTLLIDLDFQSNLTLAFGYDSDLDENDAKESGFPIEDIVKYNFANLIRDDSQKPSLAEVIKKPFGENGPHLIPADVNLDELNSYLMVQRISQATARKRNIAEWVNAAQQSRDPDANISQYHLIIFDASPQKSLTIEGALLAADYVIAPVSLDNFSRKGLSFLSDMLHQLREDYGRNPELILVPNFYDNRRPRVSKQVSLLTRDYGDNLIAPTIRQSEDFPKTLSHPDQNIPLVLAKPKAQAVEDLFIVAKALLERTKMTNHG</sequence>
<organism evidence="2 3">
    <name type="scientific">Candidatus Glomeribacter gigasporarum BEG34</name>
    <dbReference type="NCBI Taxonomy" id="1070319"/>
    <lineage>
        <taxon>Bacteria</taxon>
        <taxon>Pseudomonadati</taxon>
        <taxon>Pseudomonadota</taxon>
        <taxon>Betaproteobacteria</taxon>
        <taxon>Burkholderiales</taxon>
        <taxon>Burkholderiaceae</taxon>
        <taxon>Candidatus Glomeribacter</taxon>
    </lineage>
</organism>
<dbReference type="InterPro" id="IPR050678">
    <property type="entry name" value="DNA_Partitioning_ATPase"/>
</dbReference>
<evidence type="ECO:0000313" key="3">
    <source>
        <dbReference type="Proteomes" id="UP000054051"/>
    </source>
</evidence>
<dbReference type="Gene3D" id="3.40.50.300">
    <property type="entry name" value="P-loop containing nucleotide triphosphate hydrolases"/>
    <property type="match status" value="1"/>
</dbReference>
<feature type="domain" description="AAA" evidence="1">
    <location>
        <begin position="71"/>
        <end position="272"/>
    </location>
</feature>
<evidence type="ECO:0000313" key="2">
    <source>
        <dbReference type="EMBL" id="CCD30187.1"/>
    </source>
</evidence>
<dbReference type="InterPro" id="IPR025669">
    <property type="entry name" value="AAA_dom"/>
</dbReference>
<dbReference type="Pfam" id="PF13614">
    <property type="entry name" value="AAA_31"/>
    <property type="match status" value="1"/>
</dbReference>
<dbReference type="InterPro" id="IPR027417">
    <property type="entry name" value="P-loop_NTPase"/>
</dbReference>
<proteinExistence type="predicted"/>
<keyword evidence="3" id="KW-1185">Reference proteome</keyword>
<reference evidence="2 3" key="1">
    <citation type="submission" date="2011-08" db="EMBL/GenBank/DDBJ databases">
        <title>The genome of the obligate endobacterium of an arbuscular mycorrhizal fungus reveals an interphylum network of nutritional interactions.</title>
        <authorList>
            <person name="Ghignone S."/>
            <person name="Salvioli A."/>
            <person name="Anca I."/>
            <person name="Lumini E."/>
            <person name="Ortu G."/>
            <person name="Petiti L."/>
            <person name="Cruveiller S."/>
            <person name="Bianciotto V."/>
            <person name="Piffanelli P."/>
            <person name="Lanfranco L."/>
            <person name="Bonfante P."/>
        </authorList>
    </citation>
    <scope>NUCLEOTIDE SEQUENCE [LARGE SCALE GENOMIC DNA]</scope>
    <source>
        <strain evidence="2 3">BEG34</strain>
    </source>
</reference>